<feature type="compositionally biased region" description="Low complexity" evidence="1">
    <location>
        <begin position="14"/>
        <end position="24"/>
    </location>
</feature>
<feature type="region of interest" description="Disordered" evidence="1">
    <location>
        <begin position="1"/>
        <end position="106"/>
    </location>
</feature>
<name>A0A0S4TP94_RALSL</name>
<dbReference type="EMBL" id="LN899819">
    <property type="protein sequence ID" value="CUV11863.1"/>
    <property type="molecule type" value="Genomic_DNA"/>
</dbReference>
<feature type="compositionally biased region" description="Low complexity" evidence="1">
    <location>
        <begin position="50"/>
        <end position="61"/>
    </location>
</feature>
<accession>A0A0S4TP94</accession>
<organism evidence="2">
    <name type="scientific">Ralstonia solanacearum</name>
    <name type="common">Pseudomonas solanacearum</name>
    <dbReference type="NCBI Taxonomy" id="305"/>
    <lineage>
        <taxon>Bacteria</taxon>
        <taxon>Pseudomonadati</taxon>
        <taxon>Pseudomonadota</taxon>
        <taxon>Betaproteobacteria</taxon>
        <taxon>Burkholderiales</taxon>
        <taxon>Burkholderiaceae</taxon>
        <taxon>Ralstonia</taxon>
        <taxon>Ralstonia solanacearum species complex</taxon>
    </lineage>
</organism>
<protein>
    <submittedName>
        <fullName evidence="2">AvrA</fullName>
    </submittedName>
</protein>
<reference evidence="2" key="1">
    <citation type="submission" date="2015-10" db="EMBL/GenBank/DDBJ databases">
        <authorList>
            <person name="Gilbert D.G."/>
        </authorList>
    </citation>
    <scope>NUCLEOTIDE SEQUENCE</scope>
    <source>
        <strain evidence="2">Phyl III-seqv23</strain>
    </source>
</reference>
<evidence type="ECO:0000256" key="1">
    <source>
        <dbReference type="SAM" id="MobiDB-lite"/>
    </source>
</evidence>
<dbReference type="AlphaFoldDB" id="A0A0S4TP94"/>
<proteinExistence type="predicted"/>
<feature type="compositionally biased region" description="Polar residues" evidence="1">
    <location>
        <begin position="62"/>
        <end position="85"/>
    </location>
</feature>
<evidence type="ECO:0000313" key="2">
    <source>
        <dbReference type="EMBL" id="CUV11863.1"/>
    </source>
</evidence>
<feature type="compositionally biased region" description="Basic and acidic residues" evidence="1">
    <location>
        <begin position="25"/>
        <end position="34"/>
    </location>
</feature>
<sequence length="263" mass="28889">MGKIGSQVGNFLKGSSRSSGSSRGRTQEWDEGSSRRARSPGPEVSDLRSRSSSAANSVTSSPAISRSNSATSSPVRSRPISTVASPTRFDARGRVTDPGHIQYQPSEWEREQYGLSEALGHSRFTGYGAPRPERFPVEGHLPNGQYFSVTGVRGAAINAGDDHVIDRGQASYVIDHGEMSYEQAAMYRGYENQPVFNTYETSGYDRSNCVHAHAELGRNMFGWDIQHHQHATPQDLAEQMRGLRVDDYSSYSSYRNGNASDSE</sequence>
<gene>
    <name evidence="2" type="primary">avrA</name>
    <name evidence="2" type="ORF">RUN39_v1_260010</name>
</gene>